<accession>A0A194QJN2</accession>
<keyword evidence="3" id="KW-1185">Reference proteome</keyword>
<protein>
    <submittedName>
        <fullName evidence="2">Uncharacterized protein</fullName>
    </submittedName>
</protein>
<name>A0A194QJN2_PAPXU</name>
<evidence type="ECO:0000256" key="1">
    <source>
        <dbReference type="SAM" id="MobiDB-lite"/>
    </source>
</evidence>
<organism evidence="2 3">
    <name type="scientific">Papilio xuthus</name>
    <name type="common">Asian swallowtail butterfly</name>
    <dbReference type="NCBI Taxonomy" id="66420"/>
    <lineage>
        <taxon>Eukaryota</taxon>
        <taxon>Metazoa</taxon>
        <taxon>Ecdysozoa</taxon>
        <taxon>Arthropoda</taxon>
        <taxon>Hexapoda</taxon>
        <taxon>Insecta</taxon>
        <taxon>Pterygota</taxon>
        <taxon>Neoptera</taxon>
        <taxon>Endopterygota</taxon>
        <taxon>Lepidoptera</taxon>
        <taxon>Glossata</taxon>
        <taxon>Ditrysia</taxon>
        <taxon>Papilionoidea</taxon>
        <taxon>Papilionidae</taxon>
        <taxon>Papilioninae</taxon>
        <taxon>Papilio</taxon>
    </lineage>
</organism>
<dbReference type="Proteomes" id="UP000053268">
    <property type="component" value="Unassembled WGS sequence"/>
</dbReference>
<dbReference type="EMBL" id="KQ459144">
    <property type="protein sequence ID" value="KPJ03661.1"/>
    <property type="molecule type" value="Genomic_DNA"/>
</dbReference>
<gene>
    <name evidence="2" type="ORF">RR46_04273</name>
</gene>
<sequence length="54" mass="5676">MLAESERAQELGAAVDSSPPRGAFDLRDPAHFPPMRAPHHAPAPEPAPQPAPAD</sequence>
<feature type="region of interest" description="Disordered" evidence="1">
    <location>
        <begin position="1"/>
        <end position="54"/>
    </location>
</feature>
<feature type="compositionally biased region" description="Pro residues" evidence="1">
    <location>
        <begin position="31"/>
        <end position="54"/>
    </location>
</feature>
<dbReference type="AlphaFoldDB" id="A0A194QJN2"/>
<evidence type="ECO:0000313" key="3">
    <source>
        <dbReference type="Proteomes" id="UP000053268"/>
    </source>
</evidence>
<proteinExistence type="predicted"/>
<reference evidence="2 3" key="1">
    <citation type="journal article" date="2015" name="Nat. Commun.">
        <title>Outbred genome sequencing and CRISPR/Cas9 gene editing in butterflies.</title>
        <authorList>
            <person name="Li X."/>
            <person name="Fan D."/>
            <person name="Zhang W."/>
            <person name="Liu G."/>
            <person name="Zhang L."/>
            <person name="Zhao L."/>
            <person name="Fang X."/>
            <person name="Chen L."/>
            <person name="Dong Y."/>
            <person name="Chen Y."/>
            <person name="Ding Y."/>
            <person name="Zhao R."/>
            <person name="Feng M."/>
            <person name="Zhu Y."/>
            <person name="Feng Y."/>
            <person name="Jiang X."/>
            <person name="Zhu D."/>
            <person name="Xiang H."/>
            <person name="Feng X."/>
            <person name="Li S."/>
            <person name="Wang J."/>
            <person name="Zhang G."/>
            <person name="Kronforst M.R."/>
            <person name="Wang W."/>
        </authorList>
    </citation>
    <scope>NUCLEOTIDE SEQUENCE [LARGE SCALE GENOMIC DNA]</scope>
    <source>
        <strain evidence="2">Ya'a_city_454_Px</strain>
        <tissue evidence="2">Whole body</tissue>
    </source>
</reference>
<evidence type="ECO:0000313" key="2">
    <source>
        <dbReference type="EMBL" id="KPJ03661.1"/>
    </source>
</evidence>